<dbReference type="Pfam" id="PF02397">
    <property type="entry name" value="Bac_transf"/>
    <property type="match status" value="1"/>
</dbReference>
<feature type="transmembrane region" description="Helical" evidence="7">
    <location>
        <begin position="84"/>
        <end position="105"/>
    </location>
</feature>
<feature type="transmembrane region" description="Helical" evidence="7">
    <location>
        <begin position="111"/>
        <end position="133"/>
    </location>
</feature>
<comment type="similarity">
    <text evidence="2">Belongs to the bacterial sugar transferase family.</text>
</comment>
<protein>
    <recommendedName>
        <fullName evidence="8">Bacterial sugar transferase domain-containing protein</fullName>
    </recommendedName>
</protein>
<evidence type="ECO:0000256" key="1">
    <source>
        <dbReference type="ARBA" id="ARBA00004141"/>
    </source>
</evidence>
<feature type="domain" description="Bacterial sugar transferase" evidence="8">
    <location>
        <begin position="269"/>
        <end position="468"/>
    </location>
</feature>
<sequence length="474" mass="54144">MKRSELFFSFLLVPLDFAAIILAGISAYYIRYAEFFQTYRPVIFNLDFYGYLKAVSIVAALWLIIFALAGLYNIRSARKLAKELYRVVLACSTGFMLVVVLIFIRRELFDSRFIVLAGLILAIIYISFARSLVRLLQRALFRSGIGVHKVVLVGNSKTTENLIHEFSVNRDSGFEVVKRLRSFDLAARDELVEFLKAKEADELIQSDPNLSKAETLRLYDFADEYHLTFKYAADLLGAKVLKTEVTEIAGIPIVEVKKTPLDGWGRIIKRIFDIIGAVILITVTSPLFLLAALAVKLDSRGPVLYMNERVGQAGRKFKLLKFRSMLIQYCTGAEYASGAAENYEKELIREQNSKEGPVYKIVNDPRVTRLGRFIRRWSIDELPQFFNVFWGNMSLVGPRPHQPREVTQYEARHKKVMTIKPGITGLAQISGRSDLSFEEEVKLDTYYIENWSLLFDLAILFRTPLAVIRRRKAA</sequence>
<dbReference type="GO" id="GO:0016020">
    <property type="term" value="C:membrane"/>
    <property type="evidence" value="ECO:0007669"/>
    <property type="project" value="UniProtKB-SubCell"/>
</dbReference>
<dbReference type="AlphaFoldDB" id="A0A1F5SMX8"/>
<evidence type="ECO:0000313" key="10">
    <source>
        <dbReference type="Proteomes" id="UP000178367"/>
    </source>
</evidence>
<comment type="subcellular location">
    <subcellularLocation>
        <location evidence="1">Membrane</location>
        <topology evidence="1">Multi-pass membrane protein</topology>
    </subcellularLocation>
</comment>
<dbReference type="EMBL" id="MFGB01000007">
    <property type="protein sequence ID" value="OGF27571.1"/>
    <property type="molecule type" value="Genomic_DNA"/>
</dbReference>
<proteinExistence type="inferred from homology"/>
<dbReference type="InterPro" id="IPR017475">
    <property type="entry name" value="EPS_sugar_tfrase"/>
</dbReference>
<organism evidence="9 10">
    <name type="scientific">Candidatus Falkowbacteria bacterium RIFOXYA2_FULL_47_19</name>
    <dbReference type="NCBI Taxonomy" id="1797994"/>
    <lineage>
        <taxon>Bacteria</taxon>
        <taxon>Candidatus Falkowiibacteriota</taxon>
    </lineage>
</organism>
<dbReference type="InterPro" id="IPR003362">
    <property type="entry name" value="Bact_transf"/>
</dbReference>
<feature type="transmembrane region" description="Helical" evidence="7">
    <location>
        <begin position="7"/>
        <end position="30"/>
    </location>
</feature>
<keyword evidence="4 7" id="KW-0812">Transmembrane</keyword>
<name>A0A1F5SMX8_9BACT</name>
<accession>A0A1F5SMX8</accession>
<gene>
    <name evidence="9" type="ORF">A2227_01865</name>
</gene>
<keyword evidence="3" id="KW-0808">Transferase</keyword>
<feature type="transmembrane region" description="Helical" evidence="7">
    <location>
        <begin position="274"/>
        <end position="295"/>
    </location>
</feature>
<evidence type="ECO:0000256" key="7">
    <source>
        <dbReference type="SAM" id="Phobius"/>
    </source>
</evidence>
<dbReference type="Proteomes" id="UP000178367">
    <property type="component" value="Unassembled WGS sequence"/>
</dbReference>
<dbReference type="NCBIfam" id="TIGR03025">
    <property type="entry name" value="EPS_sugtrans"/>
    <property type="match status" value="1"/>
</dbReference>
<evidence type="ECO:0000256" key="2">
    <source>
        <dbReference type="ARBA" id="ARBA00006464"/>
    </source>
</evidence>
<evidence type="ECO:0000256" key="6">
    <source>
        <dbReference type="ARBA" id="ARBA00023136"/>
    </source>
</evidence>
<evidence type="ECO:0000256" key="5">
    <source>
        <dbReference type="ARBA" id="ARBA00022989"/>
    </source>
</evidence>
<dbReference type="Pfam" id="PF13727">
    <property type="entry name" value="CoA_binding_3"/>
    <property type="match status" value="1"/>
</dbReference>
<dbReference type="PANTHER" id="PTHR30576:SF0">
    <property type="entry name" value="UNDECAPRENYL-PHOSPHATE N-ACETYLGALACTOSAMINYL 1-PHOSPHATE TRANSFERASE-RELATED"/>
    <property type="match status" value="1"/>
</dbReference>
<reference evidence="9 10" key="1">
    <citation type="journal article" date="2016" name="Nat. Commun.">
        <title>Thousands of microbial genomes shed light on interconnected biogeochemical processes in an aquifer system.</title>
        <authorList>
            <person name="Anantharaman K."/>
            <person name="Brown C.T."/>
            <person name="Hug L.A."/>
            <person name="Sharon I."/>
            <person name="Castelle C.J."/>
            <person name="Probst A.J."/>
            <person name="Thomas B.C."/>
            <person name="Singh A."/>
            <person name="Wilkins M.J."/>
            <person name="Karaoz U."/>
            <person name="Brodie E.L."/>
            <person name="Williams K.H."/>
            <person name="Hubbard S.S."/>
            <person name="Banfield J.F."/>
        </authorList>
    </citation>
    <scope>NUCLEOTIDE SEQUENCE [LARGE SCALE GENOMIC DNA]</scope>
</reference>
<evidence type="ECO:0000313" key="9">
    <source>
        <dbReference type="EMBL" id="OGF27571.1"/>
    </source>
</evidence>
<evidence type="ECO:0000259" key="8">
    <source>
        <dbReference type="Pfam" id="PF02397"/>
    </source>
</evidence>
<keyword evidence="6 7" id="KW-0472">Membrane</keyword>
<dbReference type="GO" id="GO:0016780">
    <property type="term" value="F:phosphotransferase activity, for other substituted phosphate groups"/>
    <property type="evidence" value="ECO:0007669"/>
    <property type="project" value="TreeGrafter"/>
</dbReference>
<evidence type="ECO:0000256" key="3">
    <source>
        <dbReference type="ARBA" id="ARBA00022679"/>
    </source>
</evidence>
<dbReference type="STRING" id="1797994.A2227_01865"/>
<feature type="transmembrane region" description="Helical" evidence="7">
    <location>
        <begin position="50"/>
        <end position="72"/>
    </location>
</feature>
<comment type="caution">
    <text evidence="9">The sequence shown here is derived from an EMBL/GenBank/DDBJ whole genome shotgun (WGS) entry which is preliminary data.</text>
</comment>
<evidence type="ECO:0000256" key="4">
    <source>
        <dbReference type="ARBA" id="ARBA00022692"/>
    </source>
</evidence>
<dbReference type="PANTHER" id="PTHR30576">
    <property type="entry name" value="COLANIC BIOSYNTHESIS UDP-GLUCOSE LIPID CARRIER TRANSFERASE"/>
    <property type="match status" value="1"/>
</dbReference>
<keyword evidence="5 7" id="KW-1133">Transmembrane helix</keyword>